<dbReference type="InterPro" id="IPR025943">
    <property type="entry name" value="Sigma_54_int_dom_ATP-bd_2"/>
</dbReference>
<dbReference type="InterPro" id="IPR002078">
    <property type="entry name" value="Sigma_54_int"/>
</dbReference>
<evidence type="ECO:0000256" key="1">
    <source>
        <dbReference type="ARBA" id="ARBA00022741"/>
    </source>
</evidence>
<name>A0ABR7QM48_9FLAO</name>
<dbReference type="Proteomes" id="UP000618952">
    <property type="component" value="Unassembled WGS sequence"/>
</dbReference>
<dbReference type="CDD" id="cd00009">
    <property type="entry name" value="AAA"/>
    <property type="match status" value="1"/>
</dbReference>
<feature type="modified residue" description="4-aspartylphosphate" evidence="3">
    <location>
        <position position="54"/>
    </location>
</feature>
<keyword evidence="1" id="KW-0547">Nucleotide-binding</keyword>
<evidence type="ECO:0000313" key="6">
    <source>
        <dbReference type="EMBL" id="MBC8768000.1"/>
    </source>
</evidence>
<evidence type="ECO:0000259" key="5">
    <source>
        <dbReference type="PROSITE" id="PS50110"/>
    </source>
</evidence>
<evidence type="ECO:0000313" key="7">
    <source>
        <dbReference type="Proteomes" id="UP000618952"/>
    </source>
</evidence>
<feature type="domain" description="Sigma-54 factor interaction" evidence="4">
    <location>
        <begin position="141"/>
        <end position="370"/>
    </location>
</feature>
<dbReference type="Gene3D" id="1.10.8.60">
    <property type="match status" value="1"/>
</dbReference>
<dbReference type="EMBL" id="JACLHY010000006">
    <property type="protein sequence ID" value="MBC8768000.1"/>
    <property type="molecule type" value="Genomic_DNA"/>
</dbReference>
<dbReference type="Gene3D" id="3.40.50.300">
    <property type="entry name" value="P-loop containing nucleotide triphosphate hydrolases"/>
    <property type="match status" value="1"/>
</dbReference>
<accession>A0ABR7QM48</accession>
<dbReference type="PROSITE" id="PS50110">
    <property type="entry name" value="RESPONSE_REGULATORY"/>
    <property type="match status" value="1"/>
</dbReference>
<keyword evidence="2" id="KW-0067">ATP-binding</keyword>
<dbReference type="Pfam" id="PF25601">
    <property type="entry name" value="AAA_lid_14"/>
    <property type="match status" value="1"/>
</dbReference>
<dbReference type="PROSITE" id="PS00676">
    <property type="entry name" value="SIGMA54_INTERACT_2"/>
    <property type="match status" value="1"/>
</dbReference>
<evidence type="ECO:0000256" key="3">
    <source>
        <dbReference type="PROSITE-ProRule" id="PRU00169"/>
    </source>
</evidence>
<dbReference type="Gene3D" id="3.40.50.2300">
    <property type="match status" value="1"/>
</dbReference>
<dbReference type="InterPro" id="IPR001789">
    <property type="entry name" value="Sig_transdc_resp-reg_receiver"/>
</dbReference>
<dbReference type="SUPFAM" id="SSF52172">
    <property type="entry name" value="CheY-like"/>
    <property type="match status" value="1"/>
</dbReference>
<dbReference type="InterPro" id="IPR011006">
    <property type="entry name" value="CheY-like_superfamily"/>
</dbReference>
<dbReference type="PROSITE" id="PS50045">
    <property type="entry name" value="SIGMA54_INTERACT_4"/>
    <property type="match status" value="1"/>
</dbReference>
<evidence type="ECO:0000256" key="2">
    <source>
        <dbReference type="ARBA" id="ARBA00022840"/>
    </source>
</evidence>
<organism evidence="6 7">
    <name type="scientific">Arenibacter arenosicollis</name>
    <dbReference type="NCBI Taxonomy" id="2762274"/>
    <lineage>
        <taxon>Bacteria</taxon>
        <taxon>Pseudomonadati</taxon>
        <taxon>Bacteroidota</taxon>
        <taxon>Flavobacteriia</taxon>
        <taxon>Flavobacteriales</taxon>
        <taxon>Flavobacteriaceae</taxon>
        <taxon>Arenibacter</taxon>
    </lineage>
</organism>
<dbReference type="SUPFAM" id="SSF52540">
    <property type="entry name" value="P-loop containing nucleoside triphosphate hydrolases"/>
    <property type="match status" value="1"/>
</dbReference>
<proteinExistence type="predicted"/>
<dbReference type="SMART" id="SM00448">
    <property type="entry name" value="REC"/>
    <property type="match status" value="1"/>
</dbReference>
<dbReference type="Pfam" id="PF00158">
    <property type="entry name" value="Sigma54_activat"/>
    <property type="match status" value="1"/>
</dbReference>
<protein>
    <submittedName>
        <fullName evidence="6">Sigma-54-dependent Fis family transcriptional regulator</fullName>
    </submittedName>
</protein>
<dbReference type="InterPro" id="IPR003593">
    <property type="entry name" value="AAA+_ATPase"/>
</dbReference>
<dbReference type="RefSeq" id="WP_187583383.1">
    <property type="nucleotide sequence ID" value="NZ_JACLHY010000006.1"/>
</dbReference>
<comment type="caution">
    <text evidence="6">The sequence shown here is derived from an EMBL/GenBank/DDBJ whole genome shotgun (WGS) entry which is preliminary data.</text>
</comment>
<gene>
    <name evidence="6" type="ORF">H4O18_08350</name>
</gene>
<sequence>MSRILVIEDESAIRRVLVKILSEENENYKVEEAEDGLMGLETIKKDDFDLVLCDIKMPKMDGVEVLEAVRKIKPEIPFIMISGHGDLDTAVNTMRIGAFDYISKPPDLNRLLTTVRNALDRKELVVENKILKKKVSKNYEMIGESKEISVIKEMIEKVAPTDARVLITGSNGTGKELVAHWIHEKSERNAHPLIEVNCAAIPSELIESELFGHVKGAFTSAVKDRAGKFEAANNGTIFLDEIGDMSLSAQAKVLRALQENKISRVGSDKDIKVDVRVVAATNKNLKKEIEDGRFREDLYHRLAVILIKVPALNERRDDIPLLIKHFSEKIASEHGSAPKAFSSKAVSLLKGYDWTGNIRELRNVVERLIILGGNEVTEEDVKLFASK</sequence>
<keyword evidence="7" id="KW-1185">Reference proteome</keyword>
<dbReference type="SMART" id="SM00382">
    <property type="entry name" value="AAA"/>
    <property type="match status" value="1"/>
</dbReference>
<dbReference type="InterPro" id="IPR027417">
    <property type="entry name" value="P-loop_NTPase"/>
</dbReference>
<keyword evidence="3" id="KW-0597">Phosphoprotein</keyword>
<dbReference type="Pfam" id="PF00072">
    <property type="entry name" value="Response_reg"/>
    <property type="match status" value="1"/>
</dbReference>
<feature type="domain" description="Response regulatory" evidence="5">
    <location>
        <begin position="3"/>
        <end position="119"/>
    </location>
</feature>
<evidence type="ECO:0000259" key="4">
    <source>
        <dbReference type="PROSITE" id="PS50045"/>
    </source>
</evidence>
<dbReference type="InterPro" id="IPR058031">
    <property type="entry name" value="AAA_lid_NorR"/>
</dbReference>
<dbReference type="PANTHER" id="PTHR32071">
    <property type="entry name" value="TRANSCRIPTIONAL REGULATORY PROTEIN"/>
    <property type="match status" value="1"/>
</dbReference>
<reference evidence="6 7" key="1">
    <citation type="submission" date="2020-08" db="EMBL/GenBank/DDBJ databases">
        <title>Arenibacter gaetbuli sp. nov., isolated from a sand dune.</title>
        <authorList>
            <person name="Park S."/>
            <person name="Yoon J.-H."/>
        </authorList>
    </citation>
    <scope>NUCLEOTIDE SEQUENCE [LARGE SCALE GENOMIC DNA]</scope>
    <source>
        <strain evidence="6 7">BSSL-BM3</strain>
    </source>
</reference>